<proteinExistence type="predicted"/>
<sequence length="174" mass="20101">MALSSPIPLSPLHEMMEKESTTKFIPDVEKELEEIKVFLVESLKEVEDYLNKLTVSLYRSTTCELQVLTKDLLDIVERYYNRTLPDLCKIVDQIRALMTRYEHAFEVFVDEAKDTISSLQDLINMVPPLQRAHEEAANGFQIISFRAQDLIDKYNEASRGHTETPPDIKLFHLG</sequence>
<accession>A0A1Y2H2W4</accession>
<comment type="caution">
    <text evidence="1">The sequence shown here is derived from an EMBL/GenBank/DDBJ whole genome shotgun (WGS) entry which is preliminary data.</text>
</comment>
<protein>
    <submittedName>
        <fullName evidence="1">Uncharacterized protein</fullName>
    </submittedName>
</protein>
<organism evidence="1 2">
    <name type="scientific">Lobosporangium transversale</name>
    <dbReference type="NCBI Taxonomy" id="64571"/>
    <lineage>
        <taxon>Eukaryota</taxon>
        <taxon>Fungi</taxon>
        <taxon>Fungi incertae sedis</taxon>
        <taxon>Mucoromycota</taxon>
        <taxon>Mortierellomycotina</taxon>
        <taxon>Mortierellomycetes</taxon>
        <taxon>Mortierellales</taxon>
        <taxon>Mortierellaceae</taxon>
        <taxon>Lobosporangium</taxon>
    </lineage>
</organism>
<keyword evidence="2" id="KW-1185">Reference proteome</keyword>
<evidence type="ECO:0000313" key="2">
    <source>
        <dbReference type="Proteomes" id="UP000193648"/>
    </source>
</evidence>
<dbReference type="EMBL" id="MCFF01000004">
    <property type="protein sequence ID" value="ORZ27402.1"/>
    <property type="molecule type" value="Genomic_DNA"/>
</dbReference>
<name>A0A1Y2H2W4_9FUNG</name>
<dbReference type="InParanoid" id="A0A1Y2H2W4"/>
<dbReference type="Proteomes" id="UP000193648">
    <property type="component" value="Unassembled WGS sequence"/>
</dbReference>
<evidence type="ECO:0000313" key="1">
    <source>
        <dbReference type="EMBL" id="ORZ27402.1"/>
    </source>
</evidence>
<reference evidence="1 2" key="1">
    <citation type="submission" date="2016-07" db="EMBL/GenBank/DDBJ databases">
        <title>Pervasive Adenine N6-methylation of Active Genes in Fungi.</title>
        <authorList>
            <consortium name="DOE Joint Genome Institute"/>
            <person name="Mondo S.J."/>
            <person name="Dannebaum R.O."/>
            <person name="Kuo R.C."/>
            <person name="Labutti K."/>
            <person name="Haridas S."/>
            <person name="Kuo A."/>
            <person name="Salamov A."/>
            <person name="Ahrendt S.R."/>
            <person name="Lipzen A."/>
            <person name="Sullivan W."/>
            <person name="Andreopoulos W.B."/>
            <person name="Clum A."/>
            <person name="Lindquist E."/>
            <person name="Daum C."/>
            <person name="Ramamoorthy G.K."/>
            <person name="Gryganskyi A."/>
            <person name="Culley D."/>
            <person name="Magnuson J.K."/>
            <person name="James T.Y."/>
            <person name="O'Malley M.A."/>
            <person name="Stajich J.E."/>
            <person name="Spatafora J.W."/>
            <person name="Visel A."/>
            <person name="Grigoriev I.V."/>
        </authorList>
    </citation>
    <scope>NUCLEOTIDE SEQUENCE [LARGE SCALE GENOMIC DNA]</scope>
    <source>
        <strain evidence="1 2">NRRL 3116</strain>
    </source>
</reference>
<dbReference type="RefSeq" id="XP_021885129.1">
    <property type="nucleotide sequence ID" value="XM_022026332.1"/>
</dbReference>
<dbReference type="GeneID" id="33568175"/>
<gene>
    <name evidence="1" type="ORF">BCR41DRAFT_367752</name>
</gene>
<dbReference type="AlphaFoldDB" id="A0A1Y2H2W4"/>